<protein>
    <recommendedName>
        <fullName evidence="5">Deoxyuridine 5'-triphosphate nucleotidohydrolase</fullName>
        <shortName evidence="5">dUTPase</shortName>
        <ecNumber evidence="5">3.6.1.23</ecNumber>
    </recommendedName>
    <alternativeName>
        <fullName evidence="5">dUTP pyrophosphatase</fullName>
    </alternativeName>
</protein>
<dbReference type="PANTHER" id="PTHR11241:SF0">
    <property type="entry name" value="DEOXYURIDINE 5'-TRIPHOSPHATE NUCLEOTIDOHYDROLASE"/>
    <property type="match status" value="1"/>
</dbReference>
<dbReference type="CDD" id="cd07557">
    <property type="entry name" value="trimeric_dUTPase"/>
    <property type="match status" value="1"/>
</dbReference>
<dbReference type="InterPro" id="IPR033704">
    <property type="entry name" value="dUTPase_trimeric"/>
</dbReference>
<evidence type="ECO:0000256" key="2">
    <source>
        <dbReference type="ARBA" id="ARBA00006581"/>
    </source>
</evidence>
<feature type="domain" description="dUTPase-like" evidence="6">
    <location>
        <begin position="46"/>
        <end position="133"/>
    </location>
</feature>
<comment type="catalytic activity">
    <reaction evidence="5">
        <text>dUTP + H2O = dUMP + diphosphate + H(+)</text>
        <dbReference type="Rhea" id="RHEA:10248"/>
        <dbReference type="ChEBI" id="CHEBI:15377"/>
        <dbReference type="ChEBI" id="CHEBI:15378"/>
        <dbReference type="ChEBI" id="CHEBI:33019"/>
        <dbReference type="ChEBI" id="CHEBI:61555"/>
        <dbReference type="ChEBI" id="CHEBI:246422"/>
        <dbReference type="EC" id="3.6.1.23"/>
    </reaction>
</comment>
<reference evidence="8" key="1">
    <citation type="submission" date="2025-08" db="UniProtKB">
        <authorList>
            <consortium name="RefSeq"/>
        </authorList>
    </citation>
    <scope>IDENTIFICATION</scope>
    <source>
        <tissue evidence="8">Gonads</tissue>
    </source>
</reference>
<dbReference type="Gene3D" id="2.70.40.10">
    <property type="match status" value="1"/>
</dbReference>
<dbReference type="EC" id="3.6.1.23" evidence="5"/>
<proteinExistence type="inferred from homology"/>
<evidence type="ECO:0000313" key="7">
    <source>
        <dbReference type="Proteomes" id="UP000504635"/>
    </source>
</evidence>
<dbReference type="InParanoid" id="A0A6J2XIA0"/>
<keyword evidence="7" id="KW-1185">Reference proteome</keyword>
<comment type="pathway">
    <text evidence="1 5">Pyrimidine metabolism; dUMP biosynthesis; dUMP from dCTP (dUTP route): step 2/2.</text>
</comment>
<evidence type="ECO:0000259" key="6">
    <source>
        <dbReference type="Pfam" id="PF00692"/>
    </source>
</evidence>
<sequence length="200" mass="21959">MSAPKEINNLSETIVRKLQEIVTQTMEQEQVPILKYNKIVSHAFEPTKGSLKAAGYDLKSLLNTIVPAKDKATIPTGIKLELEPQNCYGRIAPKSGLAVNHFIDVGAGVIDEDYRGEIKVVLFNHSDEDFHIPCFAISRTAAAAARAVAALVALHKPNWFHLKLYKPVQRLEVQLLAAAAASRGTEIAPQVSLRILKLVE</sequence>
<comment type="similarity">
    <text evidence="2 5">Belongs to the dUTPase family.</text>
</comment>
<dbReference type="OrthoDB" id="419889at2759"/>
<dbReference type="PANTHER" id="PTHR11241">
    <property type="entry name" value="DEOXYURIDINE 5'-TRIPHOSPHATE NUCLEOTIDOHYDROLASE"/>
    <property type="match status" value="1"/>
</dbReference>
<evidence type="ECO:0000256" key="3">
    <source>
        <dbReference type="ARBA" id="ARBA00022801"/>
    </source>
</evidence>
<keyword evidence="4 5" id="KW-0546">Nucleotide metabolism</keyword>
<dbReference type="InterPro" id="IPR036157">
    <property type="entry name" value="dUTPase-like_sf"/>
</dbReference>
<dbReference type="KEGG" id="soy:115878620"/>
<dbReference type="Pfam" id="PF00692">
    <property type="entry name" value="dUTPase"/>
    <property type="match status" value="1"/>
</dbReference>
<evidence type="ECO:0000256" key="4">
    <source>
        <dbReference type="ARBA" id="ARBA00023080"/>
    </source>
</evidence>
<dbReference type="GO" id="GO:0000287">
    <property type="term" value="F:magnesium ion binding"/>
    <property type="evidence" value="ECO:0007669"/>
    <property type="project" value="UniProtKB-UniRule"/>
</dbReference>
<accession>A0A6J2XIA0</accession>
<organism evidence="7 8">
    <name type="scientific">Sitophilus oryzae</name>
    <name type="common">Rice weevil</name>
    <name type="synonym">Curculio oryzae</name>
    <dbReference type="NCBI Taxonomy" id="7048"/>
    <lineage>
        <taxon>Eukaryota</taxon>
        <taxon>Metazoa</taxon>
        <taxon>Ecdysozoa</taxon>
        <taxon>Arthropoda</taxon>
        <taxon>Hexapoda</taxon>
        <taxon>Insecta</taxon>
        <taxon>Pterygota</taxon>
        <taxon>Neoptera</taxon>
        <taxon>Endopterygota</taxon>
        <taxon>Coleoptera</taxon>
        <taxon>Polyphaga</taxon>
        <taxon>Cucujiformia</taxon>
        <taxon>Curculionidae</taxon>
        <taxon>Dryophthorinae</taxon>
        <taxon>Sitophilus</taxon>
    </lineage>
</organism>
<dbReference type="RefSeq" id="XP_030751027.1">
    <property type="nucleotide sequence ID" value="XM_030895167.1"/>
</dbReference>
<dbReference type="InterPro" id="IPR008181">
    <property type="entry name" value="dUTPase"/>
</dbReference>
<dbReference type="SUPFAM" id="SSF51283">
    <property type="entry name" value="dUTPase-like"/>
    <property type="match status" value="1"/>
</dbReference>
<dbReference type="GO" id="GO:0006226">
    <property type="term" value="P:dUMP biosynthetic process"/>
    <property type="evidence" value="ECO:0007669"/>
    <property type="project" value="UniProtKB-UniRule"/>
</dbReference>
<evidence type="ECO:0000313" key="8">
    <source>
        <dbReference type="RefSeq" id="XP_030751027.1"/>
    </source>
</evidence>
<dbReference type="AlphaFoldDB" id="A0A6J2XIA0"/>
<keyword evidence="5" id="KW-0460">Magnesium</keyword>
<keyword evidence="5" id="KW-0479">Metal-binding</keyword>
<evidence type="ECO:0000256" key="1">
    <source>
        <dbReference type="ARBA" id="ARBA00005142"/>
    </source>
</evidence>
<dbReference type="NCBIfam" id="TIGR00576">
    <property type="entry name" value="dut"/>
    <property type="match status" value="1"/>
</dbReference>
<dbReference type="GO" id="GO:0004170">
    <property type="term" value="F:dUTP diphosphatase activity"/>
    <property type="evidence" value="ECO:0007669"/>
    <property type="project" value="UniProtKB-UniRule"/>
</dbReference>
<name>A0A6J2XIA0_SITOR</name>
<dbReference type="InterPro" id="IPR029054">
    <property type="entry name" value="dUTPase-like"/>
</dbReference>
<comment type="function">
    <text evidence="5">Involved in nucleotide metabolism via production of dUMP, the immediate precursor of thymidine nucleotides, and decreases the intracellular concentration of dUTP so that uracil cannot be incorporated into DNA.</text>
</comment>
<dbReference type="GO" id="GO:0046081">
    <property type="term" value="P:dUTP catabolic process"/>
    <property type="evidence" value="ECO:0007669"/>
    <property type="project" value="UniProtKB-UniRule"/>
</dbReference>
<keyword evidence="3 5" id="KW-0378">Hydrolase</keyword>
<comment type="cofactor">
    <cofactor evidence="5">
        <name>Mg(2+)</name>
        <dbReference type="ChEBI" id="CHEBI:18420"/>
    </cofactor>
</comment>
<dbReference type="Proteomes" id="UP000504635">
    <property type="component" value="Unplaced"/>
</dbReference>
<dbReference type="UniPathway" id="UPA00610">
    <property type="reaction ID" value="UER00666"/>
</dbReference>
<dbReference type="GeneID" id="115878620"/>
<evidence type="ECO:0000256" key="5">
    <source>
        <dbReference type="RuleBase" id="RU367024"/>
    </source>
</evidence>
<gene>
    <name evidence="8" type="primary">LOC115878620</name>
</gene>